<dbReference type="Proteomes" id="UP000603602">
    <property type="component" value="Unassembled WGS sequence"/>
</dbReference>
<sequence length="123" mass="13418">MSQKAHQVVNDAFRSISTVSSGQVARDTERPADTAGKVILYRNATCGYCKKAASYMHSRDIPFVERDVNASATFRDEYRAYGGKGGVPLLVFGSETLHGFSEAAFDERYARMTQSAGKTNAVP</sequence>
<dbReference type="RefSeq" id="WP_187716525.1">
    <property type="nucleotide sequence ID" value="NZ_JACTAH010000001.1"/>
</dbReference>
<organism evidence="2 3">
    <name type="scientific">Thauera sedimentorum</name>
    <dbReference type="NCBI Taxonomy" id="2767595"/>
    <lineage>
        <taxon>Bacteria</taxon>
        <taxon>Pseudomonadati</taxon>
        <taxon>Pseudomonadota</taxon>
        <taxon>Betaproteobacteria</taxon>
        <taxon>Rhodocyclales</taxon>
        <taxon>Zoogloeaceae</taxon>
        <taxon>Thauera</taxon>
    </lineage>
</organism>
<dbReference type="PANTHER" id="PTHR34386">
    <property type="entry name" value="GLUTAREDOXIN"/>
    <property type="match status" value="1"/>
</dbReference>
<dbReference type="SUPFAM" id="SSF52833">
    <property type="entry name" value="Thioredoxin-like"/>
    <property type="match status" value="1"/>
</dbReference>
<dbReference type="InterPro" id="IPR051548">
    <property type="entry name" value="Grx-like_ET"/>
</dbReference>
<accession>A0ABR9B5T1</accession>
<evidence type="ECO:0000313" key="2">
    <source>
        <dbReference type="EMBL" id="MBD8501689.1"/>
    </source>
</evidence>
<dbReference type="Pfam" id="PF00462">
    <property type="entry name" value="Glutaredoxin"/>
    <property type="match status" value="1"/>
</dbReference>
<dbReference type="InterPro" id="IPR002109">
    <property type="entry name" value="Glutaredoxin"/>
</dbReference>
<dbReference type="PANTHER" id="PTHR34386:SF1">
    <property type="entry name" value="GLUTAREDOXIN-LIKE PROTEIN NRDH"/>
    <property type="match status" value="1"/>
</dbReference>
<comment type="caution">
    <text evidence="2">The sequence shown here is derived from an EMBL/GenBank/DDBJ whole genome shotgun (WGS) entry which is preliminary data.</text>
</comment>
<dbReference type="InterPro" id="IPR036249">
    <property type="entry name" value="Thioredoxin-like_sf"/>
</dbReference>
<gene>
    <name evidence="2" type="ORF">IFO67_02225</name>
</gene>
<dbReference type="CDD" id="cd02976">
    <property type="entry name" value="NrdH"/>
    <property type="match status" value="1"/>
</dbReference>
<feature type="domain" description="Glutaredoxin" evidence="1">
    <location>
        <begin position="38"/>
        <end position="95"/>
    </location>
</feature>
<dbReference type="PROSITE" id="PS51354">
    <property type="entry name" value="GLUTAREDOXIN_2"/>
    <property type="match status" value="1"/>
</dbReference>
<protein>
    <submittedName>
        <fullName evidence="2">Glutaredoxin family protein</fullName>
    </submittedName>
</protein>
<evidence type="ECO:0000313" key="3">
    <source>
        <dbReference type="Proteomes" id="UP000603602"/>
    </source>
</evidence>
<keyword evidence="3" id="KW-1185">Reference proteome</keyword>
<dbReference type="EMBL" id="JACYTO010000001">
    <property type="protein sequence ID" value="MBD8501689.1"/>
    <property type="molecule type" value="Genomic_DNA"/>
</dbReference>
<name>A0ABR9B5T1_9RHOO</name>
<dbReference type="Gene3D" id="3.40.30.10">
    <property type="entry name" value="Glutaredoxin"/>
    <property type="match status" value="1"/>
</dbReference>
<evidence type="ECO:0000259" key="1">
    <source>
        <dbReference type="Pfam" id="PF00462"/>
    </source>
</evidence>
<reference evidence="3" key="1">
    <citation type="submission" date="2023-07" db="EMBL/GenBank/DDBJ databases">
        <title>Thauera sp. CAU 1555 isolated from sand of Yaerae Beach.</title>
        <authorList>
            <person name="Kim W."/>
        </authorList>
    </citation>
    <scope>NUCLEOTIDE SEQUENCE [LARGE SCALE GENOMIC DNA]</scope>
    <source>
        <strain evidence="3">CAU 1555</strain>
    </source>
</reference>
<proteinExistence type="predicted"/>